<dbReference type="GO" id="GO:0046872">
    <property type="term" value="F:metal ion binding"/>
    <property type="evidence" value="ECO:0007669"/>
    <property type="project" value="UniProtKB-KW"/>
</dbReference>
<evidence type="ECO:0000313" key="6">
    <source>
        <dbReference type="EMBL" id="GKT41383.1"/>
    </source>
</evidence>
<dbReference type="AlphaFoldDB" id="A0AA37L3P9"/>
<dbReference type="Proteomes" id="UP001055115">
    <property type="component" value="Unassembled WGS sequence"/>
</dbReference>
<feature type="domain" description="CENP-V/GFA" evidence="5">
    <location>
        <begin position="10"/>
        <end position="121"/>
    </location>
</feature>
<evidence type="ECO:0000313" key="7">
    <source>
        <dbReference type="Proteomes" id="UP001055115"/>
    </source>
</evidence>
<organism evidence="6 7">
    <name type="scientific">Colletotrichum spaethianum</name>
    <dbReference type="NCBI Taxonomy" id="700344"/>
    <lineage>
        <taxon>Eukaryota</taxon>
        <taxon>Fungi</taxon>
        <taxon>Dikarya</taxon>
        <taxon>Ascomycota</taxon>
        <taxon>Pezizomycotina</taxon>
        <taxon>Sordariomycetes</taxon>
        <taxon>Hypocreomycetidae</taxon>
        <taxon>Glomerellales</taxon>
        <taxon>Glomerellaceae</taxon>
        <taxon>Colletotrichum</taxon>
        <taxon>Colletotrichum spaethianum species complex</taxon>
    </lineage>
</organism>
<sequence>MADAVPPPLINGSCLCGAVKYTVAGGHPLTVLCHCNSCRKFTGSSFGANSLVDRKNLIVQDPESKISVYRAQTADSGTSLARSFCSACGSSLFVAHEKDFPNQVAVTSGTMDGVQGIEGASSERLWMPKLEFFCKRKATWLSTKGTTQRETM</sequence>
<dbReference type="InterPro" id="IPR011057">
    <property type="entry name" value="Mss4-like_sf"/>
</dbReference>
<keyword evidence="7" id="KW-1185">Reference proteome</keyword>
<dbReference type="Pfam" id="PF04828">
    <property type="entry name" value="GFA"/>
    <property type="match status" value="1"/>
</dbReference>
<reference evidence="6 7" key="1">
    <citation type="submission" date="2022-03" db="EMBL/GenBank/DDBJ databases">
        <title>Genome data of Colletotrichum spp.</title>
        <authorList>
            <person name="Utami Y.D."/>
            <person name="Hiruma K."/>
        </authorList>
    </citation>
    <scope>NUCLEOTIDE SEQUENCE [LARGE SCALE GENOMIC DNA]</scope>
    <source>
        <strain evidence="6 7">MAFF 239500</strain>
    </source>
</reference>
<dbReference type="PANTHER" id="PTHR33337">
    <property type="entry name" value="GFA DOMAIN-CONTAINING PROTEIN"/>
    <property type="match status" value="1"/>
</dbReference>
<keyword evidence="3" id="KW-0862">Zinc</keyword>
<proteinExistence type="inferred from homology"/>
<evidence type="ECO:0000256" key="1">
    <source>
        <dbReference type="ARBA" id="ARBA00005495"/>
    </source>
</evidence>
<name>A0AA37L3P9_9PEZI</name>
<dbReference type="GO" id="GO:0016846">
    <property type="term" value="F:carbon-sulfur lyase activity"/>
    <property type="evidence" value="ECO:0007669"/>
    <property type="project" value="InterPro"/>
</dbReference>
<dbReference type="RefSeq" id="XP_049123733.1">
    <property type="nucleotide sequence ID" value="XM_049267776.1"/>
</dbReference>
<keyword evidence="4" id="KW-0456">Lyase</keyword>
<evidence type="ECO:0000256" key="4">
    <source>
        <dbReference type="ARBA" id="ARBA00023239"/>
    </source>
</evidence>
<dbReference type="InterPro" id="IPR006913">
    <property type="entry name" value="CENP-V/GFA"/>
</dbReference>
<evidence type="ECO:0000259" key="5">
    <source>
        <dbReference type="PROSITE" id="PS51891"/>
    </source>
</evidence>
<keyword evidence="2" id="KW-0479">Metal-binding</keyword>
<dbReference type="EMBL" id="BQXU01000003">
    <property type="protein sequence ID" value="GKT41383.1"/>
    <property type="molecule type" value="Genomic_DNA"/>
</dbReference>
<dbReference type="PROSITE" id="PS51891">
    <property type="entry name" value="CENP_V_GFA"/>
    <property type="match status" value="1"/>
</dbReference>
<dbReference type="SUPFAM" id="SSF51316">
    <property type="entry name" value="Mss4-like"/>
    <property type="match status" value="1"/>
</dbReference>
<evidence type="ECO:0000256" key="2">
    <source>
        <dbReference type="ARBA" id="ARBA00022723"/>
    </source>
</evidence>
<accession>A0AA37L3P9</accession>
<dbReference type="PANTHER" id="PTHR33337:SF39">
    <property type="entry name" value="DUF636 DOMAIN PROTEIN (AFU_ORTHOLOGUE AFUA_6G11530)"/>
    <property type="match status" value="1"/>
</dbReference>
<protein>
    <submittedName>
        <fullName evidence="6">Glutathione-dependent formaldehyde-activating enzyme</fullName>
    </submittedName>
</protein>
<comment type="caution">
    <text evidence="6">The sequence shown here is derived from an EMBL/GenBank/DDBJ whole genome shotgun (WGS) entry which is preliminary data.</text>
</comment>
<dbReference type="GeneID" id="73322366"/>
<dbReference type="Gene3D" id="3.90.1590.10">
    <property type="entry name" value="glutathione-dependent formaldehyde- activating enzyme (gfa)"/>
    <property type="match status" value="1"/>
</dbReference>
<evidence type="ECO:0000256" key="3">
    <source>
        <dbReference type="ARBA" id="ARBA00022833"/>
    </source>
</evidence>
<comment type="similarity">
    <text evidence="1">Belongs to the Gfa family.</text>
</comment>
<gene>
    <name evidence="6" type="ORF">ColSpa_01564</name>
</gene>